<protein>
    <recommendedName>
        <fullName evidence="3">AAA+ ATPase domain-containing protein</fullName>
    </recommendedName>
</protein>
<dbReference type="InterPro" id="IPR027417">
    <property type="entry name" value="P-loop_NTPase"/>
</dbReference>
<dbReference type="Proteomes" id="UP000019140">
    <property type="component" value="Unassembled WGS sequence"/>
</dbReference>
<keyword evidence="2" id="KW-1185">Reference proteome</keyword>
<dbReference type="SUPFAM" id="SSF52540">
    <property type="entry name" value="P-loop containing nucleoside triphosphate hydrolases"/>
    <property type="match status" value="2"/>
</dbReference>
<dbReference type="Gene3D" id="3.40.50.300">
    <property type="entry name" value="P-loop containing nucleotide triphosphate hydrolases"/>
    <property type="match status" value="2"/>
</dbReference>
<dbReference type="AlphaFoldDB" id="W4LNM0"/>
<evidence type="ECO:0000313" key="1">
    <source>
        <dbReference type="EMBL" id="ETW99572.1"/>
    </source>
</evidence>
<name>W4LNM0_9BACT</name>
<evidence type="ECO:0008006" key="3">
    <source>
        <dbReference type="Google" id="ProtNLM"/>
    </source>
</evidence>
<proteinExistence type="predicted"/>
<sequence length="654" mass="74794">MELFRYNGPLAPDDTVNIRRKELDDILQFMEIGNLYSAILSPRQTGKTTLLYQMQHELCDRGYGGVYLDLSALTGLDEPAFYHYLCSQIEAQLEGLLDPNANRNIEVTVGALSFMDYLEAVCRDTPQARRIVLMLDEVGGIPDEVIMSFLSGIRSMFHASQRPSGGAYKKLKCVFAGSLDLLAATSRGPTSPLNNILEIITLDDFSPEQTESLVDRLTNLTGEQKEALSEAIYHWSQGHPYLTQRLCSLIENSEEYRNESIEDVKEFVKTLVEDHIIYAEIEPNLNHILRYLRHEKDGESYTRTLREILEGQQTRGGVTLQDLSAIGIVKRDGSYYDIRNEIYREALRNHFEKTLFDAQYPSWSTHILETLQRQSRLDLHQFPGAYQEDTRTKFIDEYPRLNLIYHADTKTLQVAEEKRISEFNAEWQTAQNSMTDNHVEAFQGATAQITQLLCQALGFKPLEQSNTFAQLYGQMLDASNPAFRLNVRPHFPVVYAYKADFNEADISNISGLLHNLGMQGDYFALLVAFENPEHLRRLVDESSYRYDFIVLTRNQLWEILADKESVRRLTEFILAQVDLTRVSPFVTGGPVPEKMFFGRAGQEKTLLQSISRSSFAIIANRQIGKTSLLNRFHAKITKDPRYQCFYVDLQSASK</sequence>
<evidence type="ECO:0000313" key="2">
    <source>
        <dbReference type="Proteomes" id="UP000019140"/>
    </source>
</evidence>
<dbReference type="PANTHER" id="PTHR34301:SF8">
    <property type="entry name" value="ATPASE DOMAIN-CONTAINING PROTEIN"/>
    <property type="match status" value="1"/>
</dbReference>
<comment type="caution">
    <text evidence="1">The sequence shown here is derived from an EMBL/GenBank/DDBJ whole genome shotgun (WGS) entry which is preliminary data.</text>
</comment>
<accession>W4LNM0</accession>
<organism evidence="1 2">
    <name type="scientific">Candidatus Entotheonella gemina</name>
    <dbReference type="NCBI Taxonomy" id="1429439"/>
    <lineage>
        <taxon>Bacteria</taxon>
        <taxon>Pseudomonadati</taxon>
        <taxon>Nitrospinota/Tectimicrobiota group</taxon>
        <taxon>Candidatus Tectimicrobiota</taxon>
        <taxon>Candidatus Entotheonellia</taxon>
        <taxon>Candidatus Entotheonellales</taxon>
        <taxon>Candidatus Entotheonellaceae</taxon>
        <taxon>Candidatus Entotheonella</taxon>
    </lineage>
</organism>
<reference evidence="1 2" key="1">
    <citation type="journal article" date="2014" name="Nature">
        <title>An environmental bacterial taxon with a large and distinct metabolic repertoire.</title>
        <authorList>
            <person name="Wilson M.C."/>
            <person name="Mori T."/>
            <person name="Ruckert C."/>
            <person name="Uria A.R."/>
            <person name="Helf M.J."/>
            <person name="Takada K."/>
            <person name="Gernert C."/>
            <person name="Steffens U.A."/>
            <person name="Heycke N."/>
            <person name="Schmitt S."/>
            <person name="Rinke C."/>
            <person name="Helfrich E.J."/>
            <person name="Brachmann A.O."/>
            <person name="Gurgui C."/>
            <person name="Wakimoto T."/>
            <person name="Kracht M."/>
            <person name="Crusemann M."/>
            <person name="Hentschel U."/>
            <person name="Abe I."/>
            <person name="Matsunaga S."/>
            <person name="Kalinowski J."/>
            <person name="Takeyama H."/>
            <person name="Piel J."/>
        </authorList>
    </citation>
    <scope>NUCLEOTIDE SEQUENCE [LARGE SCALE GENOMIC DNA]</scope>
    <source>
        <strain evidence="2">TSY2</strain>
    </source>
</reference>
<dbReference type="Pfam" id="PF14516">
    <property type="entry name" value="AAA_35"/>
    <property type="match status" value="1"/>
</dbReference>
<dbReference type="HOGENOM" id="CLU_419025_0_0_7"/>
<dbReference type="EMBL" id="AZHX01001819">
    <property type="protein sequence ID" value="ETW99572.1"/>
    <property type="molecule type" value="Genomic_DNA"/>
</dbReference>
<dbReference type="PANTHER" id="PTHR34301">
    <property type="entry name" value="DNA-BINDING PROTEIN-RELATED"/>
    <property type="match status" value="1"/>
</dbReference>
<gene>
    <name evidence="1" type="ORF">ETSY2_40655</name>
</gene>